<keyword evidence="3" id="KW-1185">Reference proteome</keyword>
<evidence type="ECO:0000256" key="1">
    <source>
        <dbReference type="SAM" id="Phobius"/>
    </source>
</evidence>
<feature type="transmembrane region" description="Helical" evidence="1">
    <location>
        <begin position="54"/>
        <end position="76"/>
    </location>
</feature>
<reference evidence="2" key="1">
    <citation type="journal article" date="2023" name="bioRxiv">
        <title>Improved chromosome-level genome assembly for marigold (Tagetes erecta).</title>
        <authorList>
            <person name="Jiang F."/>
            <person name="Yuan L."/>
            <person name="Wang S."/>
            <person name="Wang H."/>
            <person name="Xu D."/>
            <person name="Wang A."/>
            <person name="Fan W."/>
        </authorList>
    </citation>
    <scope>NUCLEOTIDE SEQUENCE</scope>
    <source>
        <strain evidence="2">WSJ</strain>
        <tissue evidence="2">Leaf</tissue>
    </source>
</reference>
<keyword evidence="1" id="KW-0472">Membrane</keyword>
<dbReference type="EMBL" id="JAUHHV010000012">
    <property type="protein sequence ID" value="KAK1406322.1"/>
    <property type="molecule type" value="Genomic_DNA"/>
</dbReference>
<comment type="caution">
    <text evidence="2">The sequence shown here is derived from an EMBL/GenBank/DDBJ whole genome shotgun (WGS) entry which is preliminary data.</text>
</comment>
<feature type="transmembrane region" description="Helical" evidence="1">
    <location>
        <begin position="12"/>
        <end position="34"/>
    </location>
</feature>
<proteinExistence type="predicted"/>
<organism evidence="2 3">
    <name type="scientific">Tagetes erecta</name>
    <name type="common">African marigold</name>
    <dbReference type="NCBI Taxonomy" id="13708"/>
    <lineage>
        <taxon>Eukaryota</taxon>
        <taxon>Viridiplantae</taxon>
        <taxon>Streptophyta</taxon>
        <taxon>Embryophyta</taxon>
        <taxon>Tracheophyta</taxon>
        <taxon>Spermatophyta</taxon>
        <taxon>Magnoliopsida</taxon>
        <taxon>eudicotyledons</taxon>
        <taxon>Gunneridae</taxon>
        <taxon>Pentapetalae</taxon>
        <taxon>asterids</taxon>
        <taxon>campanulids</taxon>
        <taxon>Asterales</taxon>
        <taxon>Asteraceae</taxon>
        <taxon>Asteroideae</taxon>
        <taxon>Heliantheae alliance</taxon>
        <taxon>Tageteae</taxon>
        <taxon>Tagetes</taxon>
    </lineage>
</organism>
<evidence type="ECO:0000313" key="2">
    <source>
        <dbReference type="EMBL" id="KAK1406322.1"/>
    </source>
</evidence>
<gene>
    <name evidence="2" type="ORF">QVD17_41616</name>
</gene>
<accession>A0AAD8NEY5</accession>
<dbReference type="AlphaFoldDB" id="A0AAD8NEY5"/>
<dbReference type="Proteomes" id="UP001229421">
    <property type="component" value="Unassembled WGS sequence"/>
</dbReference>
<name>A0AAD8NEY5_TARER</name>
<keyword evidence="1" id="KW-1133">Transmembrane helix</keyword>
<protein>
    <submittedName>
        <fullName evidence="2">Uncharacterized protein</fullName>
    </submittedName>
</protein>
<evidence type="ECO:0000313" key="3">
    <source>
        <dbReference type="Proteomes" id="UP001229421"/>
    </source>
</evidence>
<sequence>MNRRLLQEIAHNNCSISVVTAAATLFCFFPFSSLEIKRNQRNSPPPPPTAVRTSPFYSSLVVGRVKFSIAFCWYLLCTSKAGRRVVGSEKWKTQQQQPSWT</sequence>
<keyword evidence="1" id="KW-0812">Transmembrane</keyword>